<accession>A0AAN9WH79</accession>
<evidence type="ECO:0000313" key="5">
    <source>
        <dbReference type="Proteomes" id="UP001378592"/>
    </source>
</evidence>
<keyword evidence="3" id="KW-0460">Magnesium</keyword>
<evidence type="ECO:0000256" key="1">
    <source>
        <dbReference type="ARBA" id="ARBA00001946"/>
    </source>
</evidence>
<evidence type="ECO:0000313" key="4">
    <source>
        <dbReference type="EMBL" id="KAK7872214.1"/>
    </source>
</evidence>
<dbReference type="Gene3D" id="3.40.50.1000">
    <property type="entry name" value="HAD superfamily/HAD-like"/>
    <property type="match status" value="1"/>
</dbReference>
<evidence type="ECO:0008006" key="6">
    <source>
        <dbReference type="Google" id="ProtNLM"/>
    </source>
</evidence>
<comment type="caution">
    <text evidence="4">The sequence shown here is derived from an EMBL/GenBank/DDBJ whole genome shotgun (WGS) entry which is preliminary data.</text>
</comment>
<dbReference type="AlphaFoldDB" id="A0AAN9WH79"/>
<dbReference type="Proteomes" id="UP001378592">
    <property type="component" value="Unassembled WGS sequence"/>
</dbReference>
<keyword evidence="5" id="KW-1185">Reference proteome</keyword>
<dbReference type="Pfam" id="PF00702">
    <property type="entry name" value="Hydrolase"/>
    <property type="match status" value="1"/>
</dbReference>
<evidence type="ECO:0000256" key="2">
    <source>
        <dbReference type="ARBA" id="ARBA00022801"/>
    </source>
</evidence>
<organism evidence="4 5">
    <name type="scientific">Gryllus longicercus</name>
    <dbReference type="NCBI Taxonomy" id="2509291"/>
    <lineage>
        <taxon>Eukaryota</taxon>
        <taxon>Metazoa</taxon>
        <taxon>Ecdysozoa</taxon>
        <taxon>Arthropoda</taxon>
        <taxon>Hexapoda</taxon>
        <taxon>Insecta</taxon>
        <taxon>Pterygota</taxon>
        <taxon>Neoptera</taxon>
        <taxon>Polyneoptera</taxon>
        <taxon>Orthoptera</taxon>
        <taxon>Ensifera</taxon>
        <taxon>Gryllidea</taxon>
        <taxon>Grylloidea</taxon>
        <taxon>Gryllidae</taxon>
        <taxon>Gryllinae</taxon>
        <taxon>Gryllus</taxon>
    </lineage>
</organism>
<sequence length="194" mass="21733">MNLDEWRHFLWAQALGETHASIADDIAKLWLQLRYQYLAIAPEVSTLLCKLRCHYLLGLITNGPSRAQWEKVHTLNLRQYFDCILVSGDLPWEKPDQNIFLEACQYLGVQPRNCLMVGDKLETDIAGGQKASLGGTVWIPLSKESIVVFEEGPRPDFTLESVTDLPLLLPAKSNISHLACTDFEDCNSNASDGS</sequence>
<dbReference type="PANTHER" id="PTHR46470">
    <property type="entry name" value="N-ACYLNEURAMINATE-9-PHOSPHATASE"/>
    <property type="match status" value="1"/>
</dbReference>
<name>A0AAN9WH79_9ORTH</name>
<dbReference type="PANTHER" id="PTHR46470:SF3">
    <property type="entry name" value="N-ACYLNEURAMINATE-9-PHOSPHATASE"/>
    <property type="match status" value="1"/>
</dbReference>
<keyword evidence="2" id="KW-0378">Hydrolase</keyword>
<dbReference type="InterPro" id="IPR036412">
    <property type="entry name" value="HAD-like_sf"/>
</dbReference>
<dbReference type="NCBIfam" id="TIGR01549">
    <property type="entry name" value="HAD-SF-IA-v1"/>
    <property type="match status" value="1"/>
</dbReference>
<dbReference type="GO" id="GO:0050124">
    <property type="term" value="F:N-acylneuraminate-9-phosphatase activity"/>
    <property type="evidence" value="ECO:0007669"/>
    <property type="project" value="TreeGrafter"/>
</dbReference>
<evidence type="ECO:0000256" key="3">
    <source>
        <dbReference type="ARBA" id="ARBA00022842"/>
    </source>
</evidence>
<dbReference type="GO" id="GO:0046380">
    <property type="term" value="P:N-acetylneuraminate biosynthetic process"/>
    <property type="evidence" value="ECO:0007669"/>
    <property type="project" value="TreeGrafter"/>
</dbReference>
<dbReference type="SUPFAM" id="SSF56784">
    <property type="entry name" value="HAD-like"/>
    <property type="match status" value="1"/>
</dbReference>
<comment type="cofactor">
    <cofactor evidence="1">
        <name>Mg(2+)</name>
        <dbReference type="ChEBI" id="CHEBI:18420"/>
    </cofactor>
</comment>
<dbReference type="EMBL" id="JAZDUA010000028">
    <property type="protein sequence ID" value="KAK7872214.1"/>
    <property type="molecule type" value="Genomic_DNA"/>
</dbReference>
<dbReference type="InterPro" id="IPR051400">
    <property type="entry name" value="HAD-like_hydrolase"/>
</dbReference>
<protein>
    <recommendedName>
        <fullName evidence="6">N-acylneuraminate-9-phosphatase</fullName>
    </recommendedName>
</protein>
<proteinExistence type="predicted"/>
<dbReference type="InterPro" id="IPR023214">
    <property type="entry name" value="HAD_sf"/>
</dbReference>
<dbReference type="InterPro" id="IPR006439">
    <property type="entry name" value="HAD-SF_hydro_IA"/>
</dbReference>
<gene>
    <name evidence="4" type="ORF">R5R35_001772</name>
</gene>
<reference evidence="4 5" key="1">
    <citation type="submission" date="2024-03" db="EMBL/GenBank/DDBJ databases">
        <title>The genome assembly and annotation of the cricket Gryllus longicercus Weissman &amp; Gray.</title>
        <authorList>
            <person name="Szrajer S."/>
            <person name="Gray D."/>
            <person name="Ylla G."/>
        </authorList>
    </citation>
    <scope>NUCLEOTIDE SEQUENCE [LARGE SCALE GENOMIC DNA]</scope>
    <source>
        <strain evidence="4">DAG 2021-001</strain>
        <tissue evidence="4">Whole body minus gut</tissue>
    </source>
</reference>